<evidence type="ECO:0000256" key="3">
    <source>
        <dbReference type="ARBA" id="ARBA00022840"/>
    </source>
</evidence>
<reference evidence="6" key="1">
    <citation type="submission" date="2020-10" db="EMBL/GenBank/DDBJ databases">
        <title>Microbiome of the Black Sea water column analyzed by genome centric metagenomics.</title>
        <authorList>
            <person name="Cabello-Yeves P.J."/>
            <person name="Callieri C."/>
            <person name="Picazo A."/>
            <person name="Mehrshad M."/>
            <person name="Haro-Moreno J.M."/>
            <person name="Roda-Garcia J."/>
            <person name="Dzembekova N."/>
            <person name="Slabakova V."/>
            <person name="Slabakova N."/>
            <person name="Moncheva S."/>
            <person name="Rodriguez-Valera F."/>
        </authorList>
    </citation>
    <scope>NUCLEOTIDE SEQUENCE</scope>
    <source>
        <strain evidence="6">BS307-5m-G50</strain>
    </source>
</reference>
<accession>A0A937IC95</accession>
<dbReference type="SUPFAM" id="SSF100950">
    <property type="entry name" value="NagB/RpiA/CoA transferase-like"/>
    <property type="match status" value="1"/>
</dbReference>
<dbReference type="PANTHER" id="PTHR23407">
    <property type="entry name" value="ATPASE INHIBITOR/5-FORMYLTETRAHYDROFOLATE CYCLO-LIGASE"/>
    <property type="match status" value="1"/>
</dbReference>
<dbReference type="InterPro" id="IPR024185">
    <property type="entry name" value="FTHF_cligase-like_sf"/>
</dbReference>
<dbReference type="GO" id="GO:0009396">
    <property type="term" value="P:folic acid-containing compound biosynthetic process"/>
    <property type="evidence" value="ECO:0007669"/>
    <property type="project" value="TreeGrafter"/>
</dbReference>
<evidence type="ECO:0000256" key="4">
    <source>
        <dbReference type="PIRSR" id="PIRSR006806-1"/>
    </source>
</evidence>
<keyword evidence="3 4" id="KW-0067">ATP-binding</keyword>
<name>A0A937IC95_9GAMM</name>
<dbReference type="GO" id="GO:0046872">
    <property type="term" value="F:metal ion binding"/>
    <property type="evidence" value="ECO:0007669"/>
    <property type="project" value="UniProtKB-KW"/>
</dbReference>
<feature type="binding site" evidence="4">
    <location>
        <position position="54"/>
    </location>
    <ligand>
        <name>substrate</name>
    </ligand>
</feature>
<dbReference type="Gene3D" id="3.40.50.10420">
    <property type="entry name" value="NagB/RpiA/CoA transferase-like"/>
    <property type="match status" value="1"/>
</dbReference>
<gene>
    <name evidence="6" type="ORF">ISQ64_03945</name>
</gene>
<comment type="caution">
    <text evidence="6">The sequence shown here is derived from an EMBL/GenBank/DDBJ whole genome shotgun (WGS) entry which is preliminary data.</text>
</comment>
<comment type="cofactor">
    <cofactor evidence="5">
        <name>Mg(2+)</name>
        <dbReference type="ChEBI" id="CHEBI:18420"/>
    </cofactor>
</comment>
<dbReference type="GO" id="GO:0035999">
    <property type="term" value="P:tetrahydrofolate interconversion"/>
    <property type="evidence" value="ECO:0007669"/>
    <property type="project" value="TreeGrafter"/>
</dbReference>
<evidence type="ECO:0000313" key="6">
    <source>
        <dbReference type="EMBL" id="MBL6818538.1"/>
    </source>
</evidence>
<keyword evidence="6" id="KW-0436">Ligase</keyword>
<evidence type="ECO:0000256" key="2">
    <source>
        <dbReference type="ARBA" id="ARBA00022741"/>
    </source>
</evidence>
<proteinExistence type="inferred from homology"/>
<comment type="similarity">
    <text evidence="1 5">Belongs to the 5-formyltetrahydrofolate cyclo-ligase family.</text>
</comment>
<organism evidence="6 7">
    <name type="scientific">SAR86 cluster bacterium</name>
    <dbReference type="NCBI Taxonomy" id="2030880"/>
    <lineage>
        <taxon>Bacteria</taxon>
        <taxon>Pseudomonadati</taxon>
        <taxon>Pseudomonadota</taxon>
        <taxon>Gammaproteobacteria</taxon>
        <taxon>SAR86 cluster</taxon>
    </lineage>
</organism>
<dbReference type="InterPro" id="IPR002698">
    <property type="entry name" value="FTHF_cligase"/>
</dbReference>
<dbReference type="EC" id="6.3.3.2" evidence="5"/>
<keyword evidence="2 4" id="KW-0547">Nucleotide-binding</keyword>
<sequence length="189" mass="22182">MVKNKIRKSLLEQGHTLSSKTINKLNNKIQKNIIKNFDFSKMNNVLLYFPYNREITIDLLKKEIHKHSHNIYVPKILSEKKMKFNLLTREDTLIKNKYGIAEVDNEKYLEPHMFDAMFIPFVGVDINGHRIGYGGGYFDRALSNLANHKQKPIIIGLGYDFQILSEDIAEPHDLRYHRVFTQSRILSYN</sequence>
<dbReference type="EMBL" id="JADHQD010000023">
    <property type="protein sequence ID" value="MBL6818538.1"/>
    <property type="molecule type" value="Genomic_DNA"/>
</dbReference>
<protein>
    <recommendedName>
        <fullName evidence="5">5-formyltetrahydrofolate cyclo-ligase</fullName>
        <ecNumber evidence="5">6.3.3.2</ecNumber>
    </recommendedName>
</protein>
<keyword evidence="5" id="KW-0460">Magnesium</keyword>
<evidence type="ECO:0000256" key="5">
    <source>
        <dbReference type="RuleBase" id="RU361279"/>
    </source>
</evidence>
<dbReference type="InterPro" id="IPR037171">
    <property type="entry name" value="NagB/RpiA_transferase-like"/>
</dbReference>
<comment type="catalytic activity">
    <reaction evidence="5">
        <text>(6S)-5-formyl-5,6,7,8-tetrahydrofolate + ATP = (6R)-5,10-methenyltetrahydrofolate + ADP + phosphate</text>
        <dbReference type="Rhea" id="RHEA:10488"/>
        <dbReference type="ChEBI" id="CHEBI:30616"/>
        <dbReference type="ChEBI" id="CHEBI:43474"/>
        <dbReference type="ChEBI" id="CHEBI:57455"/>
        <dbReference type="ChEBI" id="CHEBI:57457"/>
        <dbReference type="ChEBI" id="CHEBI:456216"/>
        <dbReference type="EC" id="6.3.3.2"/>
    </reaction>
</comment>
<dbReference type="PANTHER" id="PTHR23407:SF1">
    <property type="entry name" value="5-FORMYLTETRAHYDROFOLATE CYCLO-LIGASE"/>
    <property type="match status" value="1"/>
</dbReference>
<dbReference type="GO" id="GO:0030272">
    <property type="term" value="F:5-formyltetrahydrofolate cyclo-ligase activity"/>
    <property type="evidence" value="ECO:0007669"/>
    <property type="project" value="UniProtKB-EC"/>
</dbReference>
<dbReference type="Proteomes" id="UP000711391">
    <property type="component" value="Unassembled WGS sequence"/>
</dbReference>
<dbReference type="GO" id="GO:0005524">
    <property type="term" value="F:ATP binding"/>
    <property type="evidence" value="ECO:0007669"/>
    <property type="project" value="UniProtKB-KW"/>
</dbReference>
<evidence type="ECO:0000313" key="7">
    <source>
        <dbReference type="Proteomes" id="UP000711391"/>
    </source>
</evidence>
<evidence type="ECO:0000256" key="1">
    <source>
        <dbReference type="ARBA" id="ARBA00010638"/>
    </source>
</evidence>
<keyword evidence="5" id="KW-0479">Metal-binding</keyword>
<dbReference type="Pfam" id="PF01812">
    <property type="entry name" value="5-FTHF_cyc-lig"/>
    <property type="match status" value="1"/>
</dbReference>
<dbReference type="PIRSF" id="PIRSF006806">
    <property type="entry name" value="FTHF_cligase"/>
    <property type="match status" value="1"/>
</dbReference>
<dbReference type="NCBIfam" id="TIGR02727">
    <property type="entry name" value="MTHFS_bact"/>
    <property type="match status" value="1"/>
</dbReference>
<feature type="binding site" evidence="4">
    <location>
        <begin position="3"/>
        <end position="7"/>
    </location>
    <ligand>
        <name>ATP</name>
        <dbReference type="ChEBI" id="CHEBI:30616"/>
    </ligand>
</feature>
<dbReference type="AlphaFoldDB" id="A0A937IC95"/>